<keyword evidence="2" id="KW-0004">4Fe-4S</keyword>
<dbReference type="GO" id="GO:0016829">
    <property type="term" value="F:lyase activity"/>
    <property type="evidence" value="ECO:0007669"/>
    <property type="project" value="UniProtKB-KW"/>
</dbReference>
<dbReference type="AlphaFoldDB" id="A0A0G3WJ91"/>
<dbReference type="GO" id="GO:0046872">
    <property type="term" value="F:metal ion binding"/>
    <property type="evidence" value="ECO:0007669"/>
    <property type="project" value="UniProtKB-KW"/>
</dbReference>
<dbReference type="NCBIfam" id="NF004885">
    <property type="entry name" value="PRK06246.1"/>
    <property type="match status" value="1"/>
</dbReference>
<evidence type="ECO:0000256" key="2">
    <source>
        <dbReference type="ARBA" id="ARBA00022485"/>
    </source>
</evidence>
<dbReference type="STRING" id="1408281.Epro_0155"/>
<keyword evidence="5" id="KW-0411">Iron-sulfur</keyword>
<dbReference type="Proteomes" id="UP000035337">
    <property type="component" value="Chromosome"/>
</dbReference>
<dbReference type="NCBIfam" id="TIGR00722">
    <property type="entry name" value="ttdA_fumA_fumB"/>
    <property type="match status" value="1"/>
</dbReference>
<evidence type="ECO:0000256" key="4">
    <source>
        <dbReference type="ARBA" id="ARBA00023004"/>
    </source>
</evidence>
<gene>
    <name evidence="8" type="primary">fumA</name>
    <name evidence="8" type="ORF">Epro_0155</name>
</gene>
<dbReference type="Pfam" id="PF05681">
    <property type="entry name" value="Fumerase"/>
    <property type="match status" value="1"/>
</dbReference>
<dbReference type="OrthoDB" id="9798978at2"/>
<dbReference type="EMBL" id="CP009498">
    <property type="protein sequence ID" value="AKL97534.1"/>
    <property type="molecule type" value="Genomic_DNA"/>
</dbReference>
<reference evidence="8 9" key="1">
    <citation type="submission" date="2014-09" db="EMBL/GenBank/DDBJ databases">
        <title>Complete genome sequence of Endomicrobium proavitum.</title>
        <authorList>
            <person name="Zheng H."/>
        </authorList>
    </citation>
    <scope>NUCLEOTIDE SEQUENCE [LARGE SCALE GENOMIC DNA]</scope>
    <source>
        <strain evidence="8 9">Rsa215</strain>
    </source>
</reference>
<protein>
    <submittedName>
        <fullName evidence="8">Fumarate hydratase</fullName>
    </submittedName>
</protein>
<evidence type="ECO:0000259" key="7">
    <source>
        <dbReference type="Pfam" id="PF05681"/>
    </source>
</evidence>
<dbReference type="InterPro" id="IPR004646">
    <property type="entry name" value="Fe-S_hydro-lyase_TtdA-typ_cat"/>
</dbReference>
<keyword evidence="6" id="KW-0456">Lyase</keyword>
<sequence>MRIIKSSQITKAVERLCAEANYNLPHDVLNAVKKSAAKEKGVAKNILTEIIENAKVASKENIPLCQDTGTANFFINLGSSVKISGADIYKAVNDGVGNSYKKNYLRKSIVSDPLTRKNTCNNTPANIYINIVSGDKIEITFLPKGGGSENASALKMLAPSAGWQGAKDFILSAIKEKGANACPPLIIGVGIGGDFASVGKLAKESLLRKIGSKNKTAFYAKKEKELLEEINNLNIGPMGLGGQATALAVFISVKPCHIASFPVAVSIQCHSNRRKTVLI</sequence>
<evidence type="ECO:0000313" key="8">
    <source>
        <dbReference type="EMBL" id="AKL97534.1"/>
    </source>
</evidence>
<keyword evidence="3" id="KW-0479">Metal-binding</keyword>
<feature type="domain" description="Fe-S hydro-lyase tartrate dehydratase alpha-type catalytic" evidence="7">
    <location>
        <begin position="11"/>
        <end position="277"/>
    </location>
</feature>
<keyword evidence="9" id="KW-1185">Reference proteome</keyword>
<evidence type="ECO:0000313" key="9">
    <source>
        <dbReference type="Proteomes" id="UP000035337"/>
    </source>
</evidence>
<evidence type="ECO:0000256" key="1">
    <source>
        <dbReference type="ARBA" id="ARBA00008876"/>
    </source>
</evidence>
<dbReference type="KEGG" id="epo:Epro_0155"/>
<accession>A0A0G3WJ91</accession>
<dbReference type="InterPro" id="IPR051208">
    <property type="entry name" value="Class-I_Fumarase/Tartrate_DH"/>
</dbReference>
<evidence type="ECO:0000256" key="3">
    <source>
        <dbReference type="ARBA" id="ARBA00022723"/>
    </source>
</evidence>
<comment type="similarity">
    <text evidence="1">Belongs to the class-I fumarase family.</text>
</comment>
<keyword evidence="4" id="KW-0408">Iron</keyword>
<evidence type="ECO:0000256" key="5">
    <source>
        <dbReference type="ARBA" id="ARBA00023014"/>
    </source>
</evidence>
<organism evidence="8 9">
    <name type="scientific">Endomicrobium proavitum</name>
    <dbReference type="NCBI Taxonomy" id="1408281"/>
    <lineage>
        <taxon>Bacteria</taxon>
        <taxon>Pseudomonadati</taxon>
        <taxon>Elusimicrobiota</taxon>
        <taxon>Endomicrobiia</taxon>
        <taxon>Endomicrobiales</taxon>
        <taxon>Endomicrobiaceae</taxon>
        <taxon>Endomicrobium</taxon>
    </lineage>
</organism>
<dbReference type="PATRIC" id="fig|1408281.3.peg.160"/>
<name>A0A0G3WJ91_9BACT</name>
<evidence type="ECO:0000256" key="6">
    <source>
        <dbReference type="ARBA" id="ARBA00023239"/>
    </source>
</evidence>
<dbReference type="PANTHER" id="PTHR30389:SF17">
    <property type="entry name" value="L(+)-TARTRATE DEHYDRATASE SUBUNIT ALPHA-RELATED"/>
    <property type="match status" value="1"/>
</dbReference>
<dbReference type="RefSeq" id="WP_052569694.1">
    <property type="nucleotide sequence ID" value="NZ_CP009498.1"/>
</dbReference>
<dbReference type="PANTHER" id="PTHR30389">
    <property type="entry name" value="FUMARATE HYDRATASE-RELATED"/>
    <property type="match status" value="1"/>
</dbReference>
<dbReference type="GO" id="GO:0051539">
    <property type="term" value="F:4 iron, 4 sulfur cluster binding"/>
    <property type="evidence" value="ECO:0007669"/>
    <property type="project" value="UniProtKB-KW"/>
</dbReference>
<proteinExistence type="inferred from homology"/>